<sequence length="96" mass="10728">MHEPNFSIEFVAMIEEEGGRFGGGLLASRAMVGKVTRGQLDNFKDQEGISTAQAMKDFGLDPDRIQEAVRKPGTIEAFLELHIEKELKWYIGPYGI</sequence>
<keyword evidence="1" id="KW-0378">Hydrolase</keyword>
<evidence type="ECO:0000313" key="3">
    <source>
        <dbReference type="Proteomes" id="UP000579281"/>
    </source>
</evidence>
<dbReference type="GO" id="GO:0016813">
    <property type="term" value="F:hydrolase activity, acting on carbon-nitrogen (but not peptide) bonds, in linear amidines"/>
    <property type="evidence" value="ECO:0007669"/>
    <property type="project" value="InterPro"/>
</dbReference>
<comment type="caution">
    <text evidence="2">The sequence shown here is derived from an EMBL/GenBank/DDBJ whole genome shotgun (WGS) entry which is preliminary data.</text>
</comment>
<reference evidence="2 3" key="1">
    <citation type="submission" date="2020-08" db="EMBL/GenBank/DDBJ databases">
        <title>Genomic Encyclopedia of Type Strains, Phase IV (KMG-IV): sequencing the most valuable type-strain genomes for metagenomic binning, comparative biology and taxonomic classification.</title>
        <authorList>
            <person name="Goeker M."/>
        </authorList>
    </citation>
    <scope>NUCLEOTIDE SEQUENCE [LARGE SCALE GENOMIC DNA]</scope>
    <source>
        <strain evidence="2 3">DSM 103526</strain>
    </source>
</reference>
<dbReference type="PANTHER" id="PTHR32494">
    <property type="entry name" value="ALLANTOATE DEIMINASE-RELATED"/>
    <property type="match status" value="1"/>
</dbReference>
<proteinExistence type="predicted"/>
<organism evidence="2 3">
    <name type="scientific">Anaerosolibacter carboniphilus</name>
    <dbReference type="NCBI Taxonomy" id="1417629"/>
    <lineage>
        <taxon>Bacteria</taxon>
        <taxon>Bacillati</taxon>
        <taxon>Bacillota</taxon>
        <taxon>Clostridia</taxon>
        <taxon>Peptostreptococcales</taxon>
        <taxon>Thermotaleaceae</taxon>
        <taxon>Anaerosolibacter</taxon>
    </lineage>
</organism>
<gene>
    <name evidence="2" type="ORF">HNQ80_000323</name>
</gene>
<dbReference type="RefSeq" id="WP_184307472.1">
    <property type="nucleotide sequence ID" value="NZ_JACHEN010000001.1"/>
</dbReference>
<dbReference type="SUPFAM" id="SSF53187">
    <property type="entry name" value="Zn-dependent exopeptidases"/>
    <property type="match status" value="1"/>
</dbReference>
<evidence type="ECO:0000256" key="1">
    <source>
        <dbReference type="ARBA" id="ARBA00022801"/>
    </source>
</evidence>
<dbReference type="EMBL" id="JACHEN010000001">
    <property type="protein sequence ID" value="MBB6214254.1"/>
    <property type="molecule type" value="Genomic_DNA"/>
</dbReference>
<dbReference type="AlphaFoldDB" id="A0A841KK60"/>
<dbReference type="Proteomes" id="UP000579281">
    <property type="component" value="Unassembled WGS sequence"/>
</dbReference>
<dbReference type="InterPro" id="IPR010158">
    <property type="entry name" value="Amidase_Cbmase"/>
</dbReference>
<evidence type="ECO:0000313" key="2">
    <source>
        <dbReference type="EMBL" id="MBB6214254.1"/>
    </source>
</evidence>
<keyword evidence="3" id="KW-1185">Reference proteome</keyword>
<name>A0A841KK60_9FIRM</name>
<dbReference type="PANTHER" id="PTHR32494:SF5">
    <property type="entry name" value="ALLANTOATE AMIDOHYDROLASE"/>
    <property type="match status" value="1"/>
</dbReference>
<accession>A0A841KK60</accession>
<protein>
    <submittedName>
        <fullName evidence="2">General stress protein YciG</fullName>
    </submittedName>
</protein>
<dbReference type="Gene3D" id="3.40.630.10">
    <property type="entry name" value="Zn peptidases"/>
    <property type="match status" value="1"/>
</dbReference>